<dbReference type="Proteomes" id="UP000761534">
    <property type="component" value="Unassembled WGS sequence"/>
</dbReference>
<keyword evidence="2" id="KW-0677">Repeat</keyword>
<organism evidence="4 5">
    <name type="scientific">Trichomonascus ciferrii</name>
    <dbReference type="NCBI Taxonomy" id="44093"/>
    <lineage>
        <taxon>Eukaryota</taxon>
        <taxon>Fungi</taxon>
        <taxon>Dikarya</taxon>
        <taxon>Ascomycota</taxon>
        <taxon>Saccharomycotina</taxon>
        <taxon>Dipodascomycetes</taxon>
        <taxon>Dipodascales</taxon>
        <taxon>Trichomonascaceae</taxon>
        <taxon>Trichomonascus</taxon>
        <taxon>Trichomonascus ciferrii complex</taxon>
    </lineage>
</organism>
<feature type="region of interest" description="Disordered" evidence="3">
    <location>
        <begin position="1"/>
        <end position="214"/>
    </location>
</feature>
<feature type="compositionally biased region" description="Acidic residues" evidence="3">
    <location>
        <begin position="461"/>
        <end position="470"/>
    </location>
</feature>
<dbReference type="GO" id="GO:0035591">
    <property type="term" value="F:signaling adaptor activity"/>
    <property type="evidence" value="ECO:0007669"/>
    <property type="project" value="TreeGrafter"/>
</dbReference>
<feature type="region of interest" description="Disordered" evidence="3">
    <location>
        <begin position="282"/>
        <end position="323"/>
    </location>
</feature>
<comment type="caution">
    <text evidence="4">The sequence shown here is derived from an EMBL/GenBank/DDBJ whole genome shotgun (WGS) entry which is preliminary data.</text>
</comment>
<feature type="compositionally biased region" description="Polar residues" evidence="3">
    <location>
        <begin position="104"/>
        <end position="115"/>
    </location>
</feature>
<dbReference type="PROSITE" id="PS51450">
    <property type="entry name" value="LRR"/>
    <property type="match status" value="5"/>
</dbReference>
<dbReference type="InterPro" id="IPR032675">
    <property type="entry name" value="LRR_dom_sf"/>
</dbReference>
<reference evidence="4" key="1">
    <citation type="journal article" date="2019" name="G3 (Bethesda)">
        <title>Genome Assemblies of Two Rare Opportunistic Yeast Pathogens: Diutina rugosa (syn. Candida rugosa) and Trichomonascus ciferrii (syn. Candida ciferrii).</title>
        <authorList>
            <person name="Mixao V."/>
            <person name="Saus E."/>
            <person name="Hansen A.P."/>
            <person name="Lass-Florl C."/>
            <person name="Gabaldon T."/>
        </authorList>
    </citation>
    <scope>NUCLEOTIDE SEQUENCE</scope>
    <source>
        <strain evidence="4">CBS 4856</strain>
    </source>
</reference>
<feature type="compositionally biased region" description="Acidic residues" evidence="3">
    <location>
        <begin position="82"/>
        <end position="103"/>
    </location>
</feature>
<feature type="compositionally biased region" description="Polar residues" evidence="3">
    <location>
        <begin position="29"/>
        <end position="43"/>
    </location>
</feature>
<proteinExistence type="predicted"/>
<feature type="compositionally biased region" description="Polar residues" evidence="3">
    <location>
        <begin position="1"/>
        <end position="13"/>
    </location>
</feature>
<dbReference type="VEuPathDB" id="FungiDB:TRICI_001470"/>
<feature type="compositionally biased region" description="Basic and acidic residues" evidence="3">
    <location>
        <begin position="562"/>
        <end position="590"/>
    </location>
</feature>
<feature type="compositionally biased region" description="Basic and acidic residues" evidence="3">
    <location>
        <begin position="478"/>
        <end position="495"/>
    </location>
</feature>
<name>A0A642V8E1_9ASCO</name>
<dbReference type="InterPro" id="IPR025875">
    <property type="entry name" value="Leu-rich_rpt_4"/>
</dbReference>
<dbReference type="SMART" id="SM00369">
    <property type="entry name" value="LRR_TYP"/>
    <property type="match status" value="5"/>
</dbReference>
<dbReference type="PANTHER" id="PTHR47566">
    <property type="match status" value="1"/>
</dbReference>
<evidence type="ECO:0008006" key="6">
    <source>
        <dbReference type="Google" id="ProtNLM"/>
    </source>
</evidence>
<dbReference type="InterPro" id="IPR001611">
    <property type="entry name" value="Leu-rich_rpt"/>
</dbReference>
<feature type="compositionally biased region" description="Polar residues" evidence="3">
    <location>
        <begin position="239"/>
        <end position="267"/>
    </location>
</feature>
<feature type="compositionally biased region" description="Low complexity" evidence="3">
    <location>
        <begin position="344"/>
        <end position="354"/>
    </location>
</feature>
<feature type="region of interest" description="Disordered" evidence="3">
    <location>
        <begin position="420"/>
        <end position="535"/>
    </location>
</feature>
<keyword evidence="1" id="KW-0433">Leucine-rich repeat</keyword>
<protein>
    <recommendedName>
        <fullName evidence="6">Septation initiation network scaffold protein cdc11</fullName>
    </recommendedName>
</protein>
<dbReference type="EMBL" id="SWFS01000104">
    <property type="protein sequence ID" value="KAA8916382.1"/>
    <property type="molecule type" value="Genomic_DNA"/>
</dbReference>
<dbReference type="GO" id="GO:0031028">
    <property type="term" value="P:septation initiation signaling"/>
    <property type="evidence" value="ECO:0007669"/>
    <property type="project" value="TreeGrafter"/>
</dbReference>
<feature type="region of interest" description="Disordered" evidence="3">
    <location>
        <begin position="237"/>
        <end position="267"/>
    </location>
</feature>
<dbReference type="OrthoDB" id="7451790at2759"/>
<evidence type="ECO:0000256" key="2">
    <source>
        <dbReference type="ARBA" id="ARBA00022737"/>
    </source>
</evidence>
<keyword evidence="5" id="KW-1185">Reference proteome</keyword>
<accession>A0A642V8E1</accession>
<dbReference type="GO" id="GO:1902412">
    <property type="term" value="P:regulation of mitotic cytokinesis"/>
    <property type="evidence" value="ECO:0007669"/>
    <property type="project" value="TreeGrafter"/>
</dbReference>
<dbReference type="SMART" id="SM00365">
    <property type="entry name" value="LRR_SD22"/>
    <property type="match status" value="5"/>
</dbReference>
<dbReference type="SUPFAM" id="SSF52058">
    <property type="entry name" value="L domain-like"/>
    <property type="match status" value="1"/>
</dbReference>
<gene>
    <name evidence="4" type="ORF">TRICI_001470</name>
</gene>
<sequence>MATSRYSSGTTLASSTSDTNNNSDEKTGQDFTSSQIQFLNSFATPFPKVRQQEVLKSSPPGADTADDEGSGGKDPMSWMHEEDLEEEWISEPPSDEEGDEEGDFNNSVTNSNVDMDTTKQHTSVKEKASTPEWKKAMNHSRIPVRPKSSLESLFKPPTLHQQQSDTVKSLDAIPESNESRSSGRRTGTVNESNVDSSQDDINSSKGLSSSPLKVFQKHDTYTNSRFEGLLGSLDDKKQSSAPLQNDSSNSIAIGRSQKNVNEVTTQDYMNDADELFNRIRANRELPAPNNNDLSTSNATYTEDEYDSSNNHQQQQQRPQEEEFSSLHELEYSLKQHRPEHNESSDQSSSSYFNSVKGRFERGSSSFIQRPADDAPPKQPTTASSHPNKHHPAMALIGPEDVKGIIPENLGSMDFDRDNLRWRRKGGTGTSATDFGTGSTKVDSDKMWGTNPISKDGGSEADIFEGIDDLTDNSNAMKPKTDTRVTKLERYSEEKSNPATIATASNYDDATTKNNPLDNQPSELRDSVSGGESETDSARFSIVAGLQQDKSKKVFDYPNGESDNNKQEDQKTSDSKELVADATTEIERDDQQQQDGVQDVYITPRVPSKGILGNSTMTTSNSKREVSFKIPSSHFKSTPLSLHNYNPGNHSLNHNVTNISQVETSYSMGYGTLVKVLTDLGRNEPYWDQYENLQLSGLGLDSLMRLDEICPALKTIELSNNKLSFVTGAPPSLRSMIVSNNNLTDLASFGQLPNLQYLSIANNRYERLNGLANLYHLRELNVDNNHLVSLDGISHLDGLIRLSVSGNDLNNVDFTGYSWRRLEDLILTGNNIKRVRGLESLPGLTKLTIDDNEVHELECQGKHKKLRKLSLRNNQLEELDVSAFVGLKELQLDENNAVELIEVEKLKRLETLSVKYQKRRGRQDYDYWARLSDLRKLKLSGNIMTNTNSLPTLREPFLNLQVLELSGMGLKTLPKYFDEFMINLRELDLSFNNLKDISCLMGIPKLKRVYLYSNKIESMDQVIDCVNQWGYISVLDLRQNPITEKLYPSLLEEAIITRRLPSRYQRTRTKAAQQIWNDKDMEFLEQADPTVSKERMRYQGVILAANRSFSLRWLDGWLIKSKDKEQLCYELQHLLGT</sequence>
<dbReference type="SMART" id="SM00364">
    <property type="entry name" value="LRR_BAC"/>
    <property type="match status" value="5"/>
</dbReference>
<dbReference type="InterPro" id="IPR052574">
    <property type="entry name" value="CDIRP"/>
</dbReference>
<dbReference type="AlphaFoldDB" id="A0A642V8E1"/>
<dbReference type="Pfam" id="PF12799">
    <property type="entry name" value="LRR_4"/>
    <property type="match status" value="2"/>
</dbReference>
<evidence type="ECO:0000313" key="5">
    <source>
        <dbReference type="Proteomes" id="UP000761534"/>
    </source>
</evidence>
<dbReference type="PANTHER" id="PTHR47566:SF1">
    <property type="entry name" value="PROTEIN NUD1"/>
    <property type="match status" value="1"/>
</dbReference>
<feature type="region of interest" description="Disordered" evidence="3">
    <location>
        <begin position="335"/>
        <end position="393"/>
    </location>
</feature>
<feature type="compositionally biased region" description="Polar residues" evidence="3">
    <location>
        <begin position="496"/>
        <end position="521"/>
    </location>
</feature>
<dbReference type="Gene3D" id="3.80.10.10">
    <property type="entry name" value="Ribonuclease Inhibitor"/>
    <property type="match status" value="3"/>
</dbReference>
<feature type="compositionally biased region" description="Basic and acidic residues" evidence="3">
    <location>
        <begin position="116"/>
        <end position="135"/>
    </location>
</feature>
<dbReference type="GO" id="GO:0061499">
    <property type="term" value="C:outer plaque of mitotic spindle pole body"/>
    <property type="evidence" value="ECO:0007669"/>
    <property type="project" value="TreeGrafter"/>
</dbReference>
<evidence type="ECO:0000256" key="1">
    <source>
        <dbReference type="ARBA" id="ARBA00022614"/>
    </source>
</evidence>
<feature type="compositionally biased region" description="Polar residues" evidence="3">
    <location>
        <begin position="288"/>
        <end position="300"/>
    </location>
</feature>
<evidence type="ECO:0000256" key="3">
    <source>
        <dbReference type="SAM" id="MobiDB-lite"/>
    </source>
</evidence>
<feature type="compositionally biased region" description="Polar residues" evidence="3">
    <location>
        <begin position="429"/>
        <end position="440"/>
    </location>
</feature>
<evidence type="ECO:0000313" key="4">
    <source>
        <dbReference type="EMBL" id="KAA8916382.1"/>
    </source>
</evidence>
<dbReference type="InterPro" id="IPR003591">
    <property type="entry name" value="Leu-rich_rpt_typical-subtyp"/>
</dbReference>
<feature type="compositionally biased region" description="Polar residues" evidence="3">
    <location>
        <begin position="184"/>
        <end position="211"/>
    </location>
</feature>
<feature type="region of interest" description="Disordered" evidence="3">
    <location>
        <begin position="550"/>
        <end position="622"/>
    </location>
</feature>